<organism evidence="1">
    <name type="scientific">Myoviridae sp. ctwVB15</name>
    <dbReference type="NCBI Taxonomy" id="2825208"/>
    <lineage>
        <taxon>Viruses</taxon>
        <taxon>Duplodnaviria</taxon>
        <taxon>Heunggongvirae</taxon>
        <taxon>Uroviricota</taxon>
        <taxon>Caudoviricetes</taxon>
    </lineage>
</organism>
<reference evidence="1" key="1">
    <citation type="journal article" date="2021" name="Proc. Natl. Acad. Sci. U.S.A.">
        <title>A Catalog of Tens of Thousands of Viruses from Human Metagenomes Reveals Hidden Associations with Chronic Diseases.</title>
        <authorList>
            <person name="Tisza M.J."/>
            <person name="Buck C.B."/>
        </authorList>
    </citation>
    <scope>NUCLEOTIDE SEQUENCE</scope>
    <source>
        <strain evidence="1">CtwVB15</strain>
    </source>
</reference>
<protein>
    <submittedName>
        <fullName evidence="1">Uncharacterized protein</fullName>
    </submittedName>
</protein>
<sequence length="44" mass="4944">MACLPFRQKQDNRNPLNSGKQILRCRTLLAISLSVARGMERISG</sequence>
<accession>A0A8S5UNJ9</accession>
<dbReference type="EMBL" id="BK016112">
    <property type="protein sequence ID" value="DAF95958.1"/>
    <property type="molecule type" value="Genomic_DNA"/>
</dbReference>
<proteinExistence type="predicted"/>
<evidence type="ECO:0000313" key="1">
    <source>
        <dbReference type="EMBL" id="DAF95958.1"/>
    </source>
</evidence>
<name>A0A8S5UNJ9_9CAUD</name>